<accession>A0A430KVE7</accession>
<dbReference type="AlphaFoldDB" id="A0A430KVE7"/>
<evidence type="ECO:0000313" key="3">
    <source>
        <dbReference type="Proteomes" id="UP000283087"/>
    </source>
</evidence>
<comment type="caution">
    <text evidence="2">The sequence shown here is derived from an EMBL/GenBank/DDBJ whole genome shotgun (WGS) entry which is preliminary data.</text>
</comment>
<feature type="region of interest" description="Disordered" evidence="1">
    <location>
        <begin position="345"/>
        <end position="365"/>
    </location>
</feature>
<evidence type="ECO:0000313" key="2">
    <source>
        <dbReference type="EMBL" id="RTE67324.1"/>
    </source>
</evidence>
<feature type="compositionally biased region" description="Low complexity" evidence="1">
    <location>
        <begin position="250"/>
        <end position="265"/>
    </location>
</feature>
<evidence type="ECO:0000256" key="1">
    <source>
        <dbReference type="SAM" id="MobiDB-lite"/>
    </source>
</evidence>
<dbReference type="Proteomes" id="UP000283087">
    <property type="component" value="Unassembled WGS sequence"/>
</dbReference>
<protein>
    <submittedName>
        <fullName evidence="2">Uncharacterized protein</fullName>
    </submittedName>
</protein>
<reference evidence="2 3" key="1">
    <citation type="submission" date="2018-11" db="EMBL/GenBank/DDBJ databases">
        <title>The draft genome sequence of Amphritea opalescens ANRC-JH13T.</title>
        <authorList>
            <person name="Fang Z."/>
            <person name="Zhang Y."/>
            <person name="Han X."/>
        </authorList>
    </citation>
    <scope>NUCLEOTIDE SEQUENCE [LARGE SCALE GENOMIC DNA]</scope>
    <source>
        <strain evidence="2 3">ANRC-JH13</strain>
    </source>
</reference>
<dbReference type="EMBL" id="RQXW01000002">
    <property type="protein sequence ID" value="RTE67324.1"/>
    <property type="molecule type" value="Genomic_DNA"/>
</dbReference>
<proteinExistence type="predicted"/>
<keyword evidence="3" id="KW-1185">Reference proteome</keyword>
<dbReference type="RefSeq" id="WP_126157291.1">
    <property type="nucleotide sequence ID" value="NZ_RQXW01000002.1"/>
</dbReference>
<name>A0A430KVE7_9GAMM</name>
<dbReference type="OrthoDB" id="7830572at2"/>
<sequence>MLPTHGRISCRKCYESNGSDRCSPHPKWQMVNDPGHWGSSTPEYLVLGFSKGATQAETFRTGSHEEVAFAKMRPRLEKELKLLGALQPHESVNDKIEHPDSNIAFGSLIRCSLTREDAKASAKQGKQVFASSGSLIVKSFSEVPHVIQNCVDEYLSQLPSSLKVVFFLGTSDAYVREVKQVIQQRYPDSYRDLNPMAFQTDGKKWIFIAHPSPANGTFGNWLNTDDTSGVKRDLACEALGMKPIVTRIEPTSTSTPIKSSKPASPNQSEKKHTMKKPSQATGFTPEKANTLLSEHLSLIGETKKITGYMTSTGKNIALQKERVDTVQVWIEYEDGKDPRNLGFSVSNRSNPNMPYAKDQSRSSNLRTTTAPRLQQGHSVWNVIVPSAADLQQLLDWYQ</sequence>
<organism evidence="2 3">
    <name type="scientific">Amphritea opalescens</name>
    <dbReference type="NCBI Taxonomy" id="2490544"/>
    <lineage>
        <taxon>Bacteria</taxon>
        <taxon>Pseudomonadati</taxon>
        <taxon>Pseudomonadota</taxon>
        <taxon>Gammaproteobacteria</taxon>
        <taxon>Oceanospirillales</taxon>
        <taxon>Oceanospirillaceae</taxon>
        <taxon>Amphritea</taxon>
    </lineage>
</organism>
<gene>
    <name evidence="2" type="ORF">EH243_03740</name>
</gene>
<feature type="region of interest" description="Disordered" evidence="1">
    <location>
        <begin position="247"/>
        <end position="284"/>
    </location>
</feature>